<dbReference type="OrthoDB" id="9775735at2"/>
<dbReference type="GO" id="GO:0022857">
    <property type="term" value="F:transmembrane transporter activity"/>
    <property type="evidence" value="ECO:0007669"/>
    <property type="project" value="InterPro"/>
</dbReference>
<feature type="transmembrane region" description="Helical" evidence="8">
    <location>
        <begin position="202"/>
        <end position="228"/>
    </location>
</feature>
<dbReference type="EMBL" id="PDLL01000276">
    <property type="protein sequence ID" value="PYY68709.1"/>
    <property type="molecule type" value="Genomic_DNA"/>
</dbReference>
<feature type="transmembrane region" description="Helical" evidence="8">
    <location>
        <begin position="329"/>
        <end position="349"/>
    </location>
</feature>
<evidence type="ECO:0000256" key="6">
    <source>
        <dbReference type="ARBA" id="ARBA00022989"/>
    </source>
</evidence>
<feature type="transmembrane region" description="Helical" evidence="8">
    <location>
        <begin position="66"/>
        <end position="84"/>
    </location>
</feature>
<feature type="transmembrane region" description="Helical" evidence="8">
    <location>
        <begin position="281"/>
        <end position="309"/>
    </location>
</feature>
<feature type="transmembrane region" description="Helical" evidence="8">
    <location>
        <begin position="490"/>
        <end position="510"/>
    </location>
</feature>
<evidence type="ECO:0000256" key="8">
    <source>
        <dbReference type="SAM" id="Phobius"/>
    </source>
</evidence>
<evidence type="ECO:0000313" key="9">
    <source>
        <dbReference type="EMBL" id="PYY68709.1"/>
    </source>
</evidence>
<sequence length="522" mass="56269">MKTSDTLQADVQPMDLAPPKKDIDWPLFLISGGFLGAFLIAALVDIDGVSHLVNTLFAWSTKFFGLYWQILMLATFAMSLFICFSKCGRVRLGGIDQRPDTSTFNWIAVIMCALLAGGGAFWAAAEPMMHFASPPPLFAGVQPHTEAAAHVALAQSFVHWGFLAWAVLGSLLAIVLMHLHYDKGLPLAPRTLLYPLFGERALKGPIGTLADATSIIAVVAGTIGPIGFLGLQISSALHSVWGIPNDLVVQSITIVLVTVMYTISCLVGLEGIRFVSGINVWLMIGLAVFMVLFGPTAFILGGFPSAFALHLEQFIPMTLFRADPKWLDWWTVFYWGWFIGYAPMVALYVAKISRGRTIREVIMTLSIIAPLVTMFWFTIVGGAGIGMELQTPGIVTAHGAQPEDLLLGVTQNLPLGGLISALFLFLSFISVATNGDAMAFTVAMAMSRNNGPSNDKPKAWLRAFWAIGMGLAAVVLITIGSGGVTALQSFIVITAVPVSLLILPSLWDALRIARQMAREQAV</sequence>
<comment type="subcellular location">
    <subcellularLocation>
        <location evidence="1">Cell membrane</location>
        <topology evidence="1">Multi-pass membrane protein</topology>
    </subcellularLocation>
</comment>
<dbReference type="PANTHER" id="PTHR30047">
    <property type="entry name" value="HIGH-AFFINITY CHOLINE TRANSPORT PROTEIN-RELATED"/>
    <property type="match status" value="1"/>
</dbReference>
<evidence type="ECO:0000256" key="5">
    <source>
        <dbReference type="ARBA" id="ARBA00022692"/>
    </source>
</evidence>
<evidence type="ECO:0000256" key="2">
    <source>
        <dbReference type="ARBA" id="ARBA00005658"/>
    </source>
</evidence>
<feature type="transmembrane region" description="Helical" evidence="8">
    <location>
        <begin position="463"/>
        <end position="484"/>
    </location>
</feature>
<dbReference type="Proteomes" id="UP000247437">
    <property type="component" value="Unassembled WGS sequence"/>
</dbReference>
<keyword evidence="3" id="KW-0813">Transport</keyword>
<evidence type="ECO:0000256" key="4">
    <source>
        <dbReference type="ARBA" id="ARBA00022475"/>
    </source>
</evidence>
<comment type="caution">
    <text evidence="9">The sequence shown here is derived from an EMBL/GenBank/DDBJ whole genome shotgun (WGS) entry which is preliminary data.</text>
</comment>
<feature type="transmembrane region" description="Helical" evidence="8">
    <location>
        <begin position="104"/>
        <end position="125"/>
    </location>
</feature>
<keyword evidence="5 8" id="KW-0812">Transmembrane</keyword>
<dbReference type="AlphaFoldDB" id="A0A2W0EJ87"/>
<evidence type="ECO:0000256" key="7">
    <source>
        <dbReference type="ARBA" id="ARBA00023136"/>
    </source>
</evidence>
<keyword evidence="7 8" id="KW-0472">Membrane</keyword>
<feature type="transmembrane region" description="Helical" evidence="8">
    <location>
        <begin position="162"/>
        <end position="181"/>
    </location>
</feature>
<dbReference type="PANTHER" id="PTHR30047:SF7">
    <property type="entry name" value="HIGH-AFFINITY CHOLINE TRANSPORT PROTEIN"/>
    <property type="match status" value="1"/>
</dbReference>
<keyword evidence="6 8" id="KW-1133">Transmembrane helix</keyword>
<organism evidence="9 10">
    <name type="scientific">Pseudomonas jessenii</name>
    <dbReference type="NCBI Taxonomy" id="77298"/>
    <lineage>
        <taxon>Bacteria</taxon>
        <taxon>Pseudomonadati</taxon>
        <taxon>Pseudomonadota</taxon>
        <taxon>Gammaproteobacteria</taxon>
        <taxon>Pseudomonadales</taxon>
        <taxon>Pseudomonadaceae</taxon>
        <taxon>Pseudomonas</taxon>
    </lineage>
</organism>
<evidence type="ECO:0000256" key="1">
    <source>
        <dbReference type="ARBA" id="ARBA00004651"/>
    </source>
</evidence>
<dbReference type="RefSeq" id="WP_110660951.1">
    <property type="nucleotide sequence ID" value="NZ_PDLL01000276.1"/>
</dbReference>
<feature type="transmembrane region" description="Helical" evidence="8">
    <location>
        <begin position="248"/>
        <end position="269"/>
    </location>
</feature>
<protein>
    <submittedName>
        <fullName evidence="9">BCCT transporter</fullName>
    </submittedName>
</protein>
<comment type="similarity">
    <text evidence="2">Belongs to the BCCT transporter (TC 2.A.15) family.</text>
</comment>
<dbReference type="Pfam" id="PF02028">
    <property type="entry name" value="BCCT"/>
    <property type="match status" value="1"/>
</dbReference>
<feature type="transmembrane region" description="Helical" evidence="8">
    <location>
        <begin position="27"/>
        <end position="46"/>
    </location>
</feature>
<evidence type="ECO:0000256" key="3">
    <source>
        <dbReference type="ARBA" id="ARBA00022448"/>
    </source>
</evidence>
<accession>A0A2W0EJ87</accession>
<keyword evidence="4" id="KW-1003">Cell membrane</keyword>
<evidence type="ECO:0000313" key="10">
    <source>
        <dbReference type="Proteomes" id="UP000247437"/>
    </source>
</evidence>
<dbReference type="GO" id="GO:0005886">
    <property type="term" value="C:plasma membrane"/>
    <property type="evidence" value="ECO:0007669"/>
    <property type="project" value="UniProtKB-SubCell"/>
</dbReference>
<feature type="transmembrane region" description="Helical" evidence="8">
    <location>
        <begin position="415"/>
        <end position="442"/>
    </location>
</feature>
<reference evidence="9 10" key="1">
    <citation type="journal article" date="2018" name="Appl. Microbiol. Biotechnol.">
        <title>Characterization of the caprolactam degradation pathway in Pseudomonas jessenii using mass spectrometry-based proteomics.</title>
        <authorList>
            <person name="Otzen M."/>
            <person name="Palacio C."/>
            <person name="Janssen D.B."/>
        </authorList>
    </citation>
    <scope>NUCLEOTIDE SEQUENCE [LARGE SCALE GENOMIC DNA]</scope>
    <source>
        <strain evidence="9 10">GO3</strain>
    </source>
</reference>
<feature type="transmembrane region" description="Helical" evidence="8">
    <location>
        <begin position="361"/>
        <end position="385"/>
    </location>
</feature>
<dbReference type="InterPro" id="IPR000060">
    <property type="entry name" value="BCCT_transptr"/>
</dbReference>
<name>A0A2W0EJ87_PSEJE</name>
<gene>
    <name evidence="9" type="ORF">CRX42_20310</name>
</gene>
<proteinExistence type="inferred from homology"/>